<evidence type="ECO:0000259" key="7">
    <source>
        <dbReference type="Pfam" id="PF04542"/>
    </source>
</evidence>
<dbReference type="PANTHER" id="PTHR43133:SF8">
    <property type="entry name" value="RNA POLYMERASE SIGMA FACTOR HI_1459-RELATED"/>
    <property type="match status" value="1"/>
</dbReference>
<dbReference type="InterPro" id="IPR007627">
    <property type="entry name" value="RNA_pol_sigma70_r2"/>
</dbReference>
<evidence type="ECO:0000256" key="1">
    <source>
        <dbReference type="ARBA" id="ARBA00010641"/>
    </source>
</evidence>
<evidence type="ECO:0000313" key="9">
    <source>
        <dbReference type="EMBL" id="SDX91234.1"/>
    </source>
</evidence>
<evidence type="ECO:0000313" key="10">
    <source>
        <dbReference type="Proteomes" id="UP000199529"/>
    </source>
</evidence>
<dbReference type="AlphaFoldDB" id="A0A1H3FM77"/>
<dbReference type="InterPro" id="IPR036388">
    <property type="entry name" value="WH-like_DNA-bd_sf"/>
</dbReference>
<comment type="similarity">
    <text evidence="1 6">Belongs to the sigma-70 factor family. ECF subfamily.</text>
</comment>
<dbReference type="Gene3D" id="1.10.10.10">
    <property type="entry name" value="Winged helix-like DNA-binding domain superfamily/Winged helix DNA-binding domain"/>
    <property type="match status" value="1"/>
</dbReference>
<dbReference type="SUPFAM" id="SSF88659">
    <property type="entry name" value="Sigma3 and sigma4 domains of RNA polymerase sigma factors"/>
    <property type="match status" value="1"/>
</dbReference>
<keyword evidence="10" id="KW-1185">Reference proteome</keyword>
<dbReference type="GO" id="GO:0006950">
    <property type="term" value="P:response to stress"/>
    <property type="evidence" value="ECO:0007669"/>
    <property type="project" value="UniProtKB-ARBA"/>
</dbReference>
<dbReference type="GO" id="GO:0016987">
    <property type="term" value="F:sigma factor activity"/>
    <property type="evidence" value="ECO:0007669"/>
    <property type="project" value="UniProtKB-KW"/>
</dbReference>
<keyword evidence="3 6" id="KW-0731">Sigma factor</keyword>
<evidence type="ECO:0000256" key="5">
    <source>
        <dbReference type="ARBA" id="ARBA00023163"/>
    </source>
</evidence>
<dbReference type="Gene3D" id="1.10.1740.10">
    <property type="match status" value="1"/>
</dbReference>
<accession>A0A1H3FM77</accession>
<evidence type="ECO:0000256" key="4">
    <source>
        <dbReference type="ARBA" id="ARBA00023125"/>
    </source>
</evidence>
<dbReference type="CDD" id="cd06171">
    <property type="entry name" value="Sigma70_r4"/>
    <property type="match status" value="1"/>
</dbReference>
<keyword evidence="2 6" id="KW-0805">Transcription regulation</keyword>
<gene>
    <name evidence="9" type="ORF">SAMN05216215_101746</name>
</gene>
<name>A0A1H3FM77_9PSEU</name>
<protein>
    <recommendedName>
        <fullName evidence="6">RNA polymerase sigma factor</fullName>
    </recommendedName>
</protein>
<dbReference type="Proteomes" id="UP000199529">
    <property type="component" value="Unassembled WGS sequence"/>
</dbReference>
<dbReference type="InterPro" id="IPR013324">
    <property type="entry name" value="RNA_pol_sigma_r3/r4-like"/>
</dbReference>
<organism evidence="9 10">
    <name type="scientific">Saccharopolyspora shandongensis</name>
    <dbReference type="NCBI Taxonomy" id="418495"/>
    <lineage>
        <taxon>Bacteria</taxon>
        <taxon>Bacillati</taxon>
        <taxon>Actinomycetota</taxon>
        <taxon>Actinomycetes</taxon>
        <taxon>Pseudonocardiales</taxon>
        <taxon>Pseudonocardiaceae</taxon>
        <taxon>Saccharopolyspora</taxon>
    </lineage>
</organism>
<dbReference type="PROSITE" id="PS01063">
    <property type="entry name" value="SIGMA70_ECF"/>
    <property type="match status" value="1"/>
</dbReference>
<dbReference type="NCBIfam" id="TIGR02937">
    <property type="entry name" value="sigma70-ECF"/>
    <property type="match status" value="1"/>
</dbReference>
<evidence type="ECO:0000256" key="2">
    <source>
        <dbReference type="ARBA" id="ARBA00023015"/>
    </source>
</evidence>
<sequence length="186" mass="20501">MEPNDAVLAARIANGDTGAFELVVRRYSDGILGMSLRMLGDRAEAEDVVQDVFMTAWRRAGELLEPAALRTWLFQIARRHCLIVLRRRRIRRTDPVDALPEHRAAVGAATVIADPQRAAEAGAGVLALRHALAGLPTKQRDVWVLAEVDGLSYCEIGQRVGAGEQAVRGRLSRARASLADRMRAWR</sequence>
<dbReference type="InterPro" id="IPR014284">
    <property type="entry name" value="RNA_pol_sigma-70_dom"/>
</dbReference>
<proteinExistence type="inferred from homology"/>
<feature type="domain" description="RNA polymerase sigma factor 70 region 4 type 2" evidence="8">
    <location>
        <begin position="127"/>
        <end position="178"/>
    </location>
</feature>
<feature type="domain" description="RNA polymerase sigma-70 region 2" evidence="7">
    <location>
        <begin position="24"/>
        <end position="89"/>
    </location>
</feature>
<evidence type="ECO:0000256" key="3">
    <source>
        <dbReference type="ARBA" id="ARBA00023082"/>
    </source>
</evidence>
<evidence type="ECO:0000259" key="8">
    <source>
        <dbReference type="Pfam" id="PF08281"/>
    </source>
</evidence>
<dbReference type="EMBL" id="FNOK01000017">
    <property type="protein sequence ID" value="SDX91234.1"/>
    <property type="molecule type" value="Genomic_DNA"/>
</dbReference>
<evidence type="ECO:0000256" key="6">
    <source>
        <dbReference type="RuleBase" id="RU000716"/>
    </source>
</evidence>
<dbReference type="Pfam" id="PF04542">
    <property type="entry name" value="Sigma70_r2"/>
    <property type="match status" value="1"/>
</dbReference>
<dbReference type="InterPro" id="IPR013325">
    <property type="entry name" value="RNA_pol_sigma_r2"/>
</dbReference>
<dbReference type="InterPro" id="IPR000838">
    <property type="entry name" value="RNA_pol_sigma70_ECF_CS"/>
</dbReference>
<keyword evidence="5 6" id="KW-0804">Transcription</keyword>
<dbReference type="InterPro" id="IPR013249">
    <property type="entry name" value="RNA_pol_sigma70_r4_t2"/>
</dbReference>
<dbReference type="OrthoDB" id="5244716at2"/>
<reference evidence="10" key="1">
    <citation type="submission" date="2016-10" db="EMBL/GenBank/DDBJ databases">
        <authorList>
            <person name="Varghese N."/>
            <person name="Submissions S."/>
        </authorList>
    </citation>
    <scope>NUCLEOTIDE SEQUENCE [LARGE SCALE GENOMIC DNA]</scope>
    <source>
        <strain evidence="10">CGMCC 4.3530</strain>
    </source>
</reference>
<dbReference type="GO" id="GO:0003677">
    <property type="term" value="F:DNA binding"/>
    <property type="evidence" value="ECO:0007669"/>
    <property type="project" value="UniProtKB-KW"/>
</dbReference>
<keyword evidence="4 6" id="KW-0238">DNA-binding</keyword>
<dbReference type="SUPFAM" id="SSF88946">
    <property type="entry name" value="Sigma2 domain of RNA polymerase sigma factors"/>
    <property type="match status" value="1"/>
</dbReference>
<dbReference type="InterPro" id="IPR039425">
    <property type="entry name" value="RNA_pol_sigma-70-like"/>
</dbReference>
<dbReference type="PANTHER" id="PTHR43133">
    <property type="entry name" value="RNA POLYMERASE ECF-TYPE SIGMA FACTO"/>
    <property type="match status" value="1"/>
</dbReference>
<dbReference type="GO" id="GO:0006352">
    <property type="term" value="P:DNA-templated transcription initiation"/>
    <property type="evidence" value="ECO:0007669"/>
    <property type="project" value="InterPro"/>
</dbReference>
<dbReference type="RefSeq" id="WP_093267249.1">
    <property type="nucleotide sequence ID" value="NZ_FNOK01000017.1"/>
</dbReference>
<dbReference type="Pfam" id="PF08281">
    <property type="entry name" value="Sigma70_r4_2"/>
    <property type="match status" value="1"/>
</dbReference>
<dbReference type="STRING" id="418495.SAMN05216215_101746"/>